<protein>
    <submittedName>
        <fullName evidence="2">Uncharacterized protein</fullName>
    </submittedName>
</protein>
<feature type="region of interest" description="Disordered" evidence="1">
    <location>
        <begin position="672"/>
        <end position="706"/>
    </location>
</feature>
<organism evidence="2 3">
    <name type="scientific">Streptomyces cahuitamycinicus</name>
    <dbReference type="NCBI Taxonomy" id="2070367"/>
    <lineage>
        <taxon>Bacteria</taxon>
        <taxon>Bacillati</taxon>
        <taxon>Actinomycetota</taxon>
        <taxon>Actinomycetes</taxon>
        <taxon>Kitasatosporales</taxon>
        <taxon>Streptomycetaceae</taxon>
        <taxon>Streptomyces</taxon>
    </lineage>
</organism>
<dbReference type="EMBL" id="POUC01000107">
    <property type="protein sequence ID" value="PNG21054.1"/>
    <property type="molecule type" value="Genomic_DNA"/>
</dbReference>
<dbReference type="RefSeq" id="WP_102909898.1">
    <property type="nucleotide sequence ID" value="NZ_POUC01000107.1"/>
</dbReference>
<gene>
    <name evidence="2" type="ORF">C1J00_16870</name>
</gene>
<dbReference type="AlphaFoldDB" id="A0A2N8TPW5"/>
<name>A0A2N8TPW5_9ACTN</name>
<dbReference type="Gene3D" id="3.40.50.300">
    <property type="entry name" value="P-loop containing nucleotide triphosphate hydrolases"/>
    <property type="match status" value="1"/>
</dbReference>
<evidence type="ECO:0000313" key="2">
    <source>
        <dbReference type="EMBL" id="PNG21054.1"/>
    </source>
</evidence>
<dbReference type="SUPFAM" id="SSF52540">
    <property type="entry name" value="P-loop containing nucleoside triphosphate hydrolases"/>
    <property type="match status" value="1"/>
</dbReference>
<comment type="caution">
    <text evidence="2">The sequence shown here is derived from an EMBL/GenBank/DDBJ whole genome shotgun (WGS) entry which is preliminary data.</text>
</comment>
<dbReference type="Proteomes" id="UP000235943">
    <property type="component" value="Unassembled WGS sequence"/>
</dbReference>
<sequence>MTTTEIEKTDAAPAADGRLTPKGARRLAIVERLAYGAAGTWAAAGPIMEVPWWAHGATVAAGALTGWRLWRHTRVDDGPGLLVSTYRSLPVLGWSGSYTAGLLAPHLHYPNGWPMLAAATWTSAMAWAVPLTRSLGLRRIVEQLPEQGAVLDTVQGQVEPVPSTYIGHLKQMWALSSETGDTTLEKIHQFQPDEPDFECYILAPPGQAVPSSVSRRNVAAVFDVPEAAVDIAPVDGYGPGRLYLRVAPNKAKREAETRSAQEGLVQLWAERVSGPGGAAPGMNLIDFKVSDERDRVRILVEAEDSELINLPRLKLARALQMDDPELLMIETDGLGRGVVTIYAEHPLINIREATAEDLTMGPDGLVTVGLRHDGRPFKMPLYDPEMGALTDLAVGAMGSGKSVFLLTVLIAERLSGVISLVADAQSGMSLPEAKGRVYHFGAGVAAMGATLAAACAVADYREQVSSAKGWGSFKLNEPWRLANVTLDEINMVLGEQALVPSEFRKWITGMIARLQQTGRKFGFGIRFAGQSIHVTDLGDAEKIRANAKQGTVWMGRVNSTMTQSMAADMVTDGTEITPIRRFFGSISEELEAAWDGRDVPPGPITAGMAWGLQGGRAILMRVFKALKKDRTYPHLIKLFETQPVIPGFTPEEDRIFQAAYAQALADAERFLAGEEDSDDDEDEEGGSRRRKKKTKKSVTSTPTVTAAPKTLRDKILDALDDGEVHLTRDIRRAVGVGTEDGPAAGSVDTALGRLGSEGLIVSTGHGKWQLVQDQSDEDPES</sequence>
<feature type="compositionally biased region" description="Acidic residues" evidence="1">
    <location>
        <begin position="673"/>
        <end position="684"/>
    </location>
</feature>
<reference evidence="2 3" key="1">
    <citation type="submission" date="2018-01" db="EMBL/GenBank/DDBJ databases">
        <title>Draft genome sequence of Streptomyces sp. 13K301.</title>
        <authorList>
            <person name="Sahin N."/>
            <person name="Saygin H."/>
            <person name="Ay H."/>
        </authorList>
    </citation>
    <scope>NUCLEOTIDE SEQUENCE [LARGE SCALE GENOMIC DNA]</scope>
    <source>
        <strain evidence="2 3">13K301</strain>
    </source>
</reference>
<keyword evidence="3" id="KW-1185">Reference proteome</keyword>
<evidence type="ECO:0000313" key="3">
    <source>
        <dbReference type="Proteomes" id="UP000235943"/>
    </source>
</evidence>
<dbReference type="InterPro" id="IPR027417">
    <property type="entry name" value="P-loop_NTPase"/>
</dbReference>
<accession>A0A2N8TPW5</accession>
<evidence type="ECO:0000256" key="1">
    <source>
        <dbReference type="SAM" id="MobiDB-lite"/>
    </source>
</evidence>
<dbReference type="OrthoDB" id="3504056at2"/>
<proteinExistence type="predicted"/>